<accession>A0A0E9MPZ4</accession>
<dbReference type="RefSeq" id="WP_046348031.1">
    <property type="nucleotide sequence ID" value="NZ_BBWU01000028.1"/>
</dbReference>
<reference evidence="1 2" key="1">
    <citation type="submission" date="2015-04" db="EMBL/GenBank/DDBJ databases">
        <title>Whole genome shotgun sequence of Sphingomonas changbaiensis NBRC 104936.</title>
        <authorList>
            <person name="Katano-Makiyama Y."/>
            <person name="Hosoyama A."/>
            <person name="Hashimoto M."/>
            <person name="Noguchi M."/>
            <person name="Tsuchikane K."/>
            <person name="Ohji S."/>
            <person name="Yamazoe A."/>
            <person name="Ichikawa N."/>
            <person name="Kimura A."/>
            <person name="Fujita N."/>
        </authorList>
    </citation>
    <scope>NUCLEOTIDE SEQUENCE [LARGE SCALE GENOMIC DNA]</scope>
    <source>
        <strain evidence="1 2">NBRC 104936</strain>
    </source>
</reference>
<dbReference type="Proteomes" id="UP000033202">
    <property type="component" value="Unassembled WGS sequence"/>
</dbReference>
<sequence>MHVPDFAKFAALLCAVCGAGTAAWGRGAVIDETTGINFANCTDNICEIPLGLTVDFGAGPTSNLFVSSRGLFALGSADLNNSSATTLKGFGNTVFSPAFADAMTSNFLYRGPDPNALNNPNAFKLRYDLTFDNNNFTTVQLIIRPVGASNGFELEYAYGDGSTFVDLGTNTVIGYSFGAADHEVLSGDPGISDRLNDQQNASFLFRFPLAASVPEPSNWAFMLLGFSVAGIAMRRSTKGPFSRAPLSA</sequence>
<proteinExistence type="predicted"/>
<gene>
    <name evidence="1" type="ORF">SCH01S_28_00590</name>
</gene>
<protein>
    <recommendedName>
        <fullName evidence="3">PEP-CTERM protein-sorting domain-containing protein</fullName>
    </recommendedName>
</protein>
<evidence type="ECO:0000313" key="2">
    <source>
        <dbReference type="Proteomes" id="UP000033202"/>
    </source>
</evidence>
<evidence type="ECO:0000313" key="1">
    <source>
        <dbReference type="EMBL" id="GAO39200.1"/>
    </source>
</evidence>
<name>A0A0E9MPZ4_9SPHN</name>
<dbReference type="EMBL" id="BBWU01000028">
    <property type="protein sequence ID" value="GAO39200.1"/>
    <property type="molecule type" value="Genomic_DNA"/>
</dbReference>
<keyword evidence="2" id="KW-1185">Reference proteome</keyword>
<comment type="caution">
    <text evidence="1">The sequence shown here is derived from an EMBL/GenBank/DDBJ whole genome shotgun (WGS) entry which is preliminary data.</text>
</comment>
<dbReference type="NCBIfam" id="NF035944">
    <property type="entry name" value="PEPxxWA-CTERM"/>
    <property type="match status" value="1"/>
</dbReference>
<dbReference type="OrthoDB" id="121983at2"/>
<dbReference type="STRING" id="1219043.SCH01S_28_00590"/>
<evidence type="ECO:0008006" key="3">
    <source>
        <dbReference type="Google" id="ProtNLM"/>
    </source>
</evidence>
<organism evidence="1 2">
    <name type="scientific">Sphingomonas changbaiensis NBRC 104936</name>
    <dbReference type="NCBI Taxonomy" id="1219043"/>
    <lineage>
        <taxon>Bacteria</taxon>
        <taxon>Pseudomonadati</taxon>
        <taxon>Pseudomonadota</taxon>
        <taxon>Alphaproteobacteria</taxon>
        <taxon>Sphingomonadales</taxon>
        <taxon>Sphingomonadaceae</taxon>
        <taxon>Sphingomonas</taxon>
    </lineage>
</organism>
<dbReference type="AlphaFoldDB" id="A0A0E9MPZ4"/>